<accession>A0A813JWF9</accession>
<dbReference type="SUPFAM" id="SSF53474">
    <property type="entry name" value="alpha/beta-Hydrolases"/>
    <property type="match status" value="1"/>
</dbReference>
<evidence type="ECO:0000313" key="3">
    <source>
        <dbReference type="Proteomes" id="UP000626109"/>
    </source>
</evidence>
<dbReference type="InterPro" id="IPR050266">
    <property type="entry name" value="AB_hydrolase_sf"/>
</dbReference>
<dbReference type="PRINTS" id="PR00412">
    <property type="entry name" value="EPOXHYDRLASE"/>
</dbReference>
<gene>
    <name evidence="2" type="ORF">PGLA2088_LOCUS25093</name>
</gene>
<dbReference type="Proteomes" id="UP000626109">
    <property type="component" value="Unassembled WGS sequence"/>
</dbReference>
<dbReference type="InterPro" id="IPR000073">
    <property type="entry name" value="AB_hydrolase_1"/>
</dbReference>
<dbReference type="EMBL" id="CAJNNW010026622">
    <property type="protein sequence ID" value="CAE8686672.1"/>
    <property type="molecule type" value="Genomic_DNA"/>
</dbReference>
<dbReference type="AlphaFoldDB" id="A0A813JWF9"/>
<evidence type="ECO:0000259" key="1">
    <source>
        <dbReference type="Pfam" id="PF12697"/>
    </source>
</evidence>
<feature type="domain" description="AB hydrolase-1" evidence="1">
    <location>
        <begin position="85"/>
        <end position="331"/>
    </location>
</feature>
<dbReference type="Pfam" id="PF12697">
    <property type="entry name" value="Abhydrolase_6"/>
    <property type="match status" value="1"/>
</dbReference>
<protein>
    <recommendedName>
        <fullName evidence="1">AB hydrolase-1 domain-containing protein</fullName>
    </recommendedName>
</protein>
<proteinExistence type="predicted"/>
<dbReference type="InterPro" id="IPR000639">
    <property type="entry name" value="Epox_hydrolase-like"/>
</dbReference>
<sequence length="338" mass="37355">MSMRKKSYAAVGLAVIAHLWRYHRKLAGFPERFSYEEMSEPLLDASRHQIFVEDEGDSNATNITRRAISVMATPQPKEAWGGKTIVLVHGFKMSVKIWTLMWSDLRQRGHRVIAPDLAGHGESDPLENLSPEALASDLRRVLDFFEVSEGVLVGHSVGGLIALQYLLDNPAHAAQRLPLGFACIACTAGNMNELAGGVFSNWNKVLLSSGFFDFLMRWQWAAELIVAKRFANPNMAAVRTAIEAMRSGSSNWALRNMSDVAWQVDLHPRIPGGLSIPSVLVVGALDDQHPHPSVSEALKANLSATGMLRKYVVLQDVGHFIPLQRPEEAVDAIEQIWS</sequence>
<organism evidence="2 3">
    <name type="scientific">Polarella glacialis</name>
    <name type="common">Dinoflagellate</name>
    <dbReference type="NCBI Taxonomy" id="89957"/>
    <lineage>
        <taxon>Eukaryota</taxon>
        <taxon>Sar</taxon>
        <taxon>Alveolata</taxon>
        <taxon>Dinophyceae</taxon>
        <taxon>Suessiales</taxon>
        <taxon>Suessiaceae</taxon>
        <taxon>Polarella</taxon>
    </lineage>
</organism>
<dbReference type="Gene3D" id="3.40.50.1820">
    <property type="entry name" value="alpha/beta hydrolase"/>
    <property type="match status" value="1"/>
</dbReference>
<evidence type="ECO:0000313" key="2">
    <source>
        <dbReference type="EMBL" id="CAE8686672.1"/>
    </source>
</evidence>
<name>A0A813JWF9_POLGL</name>
<dbReference type="InterPro" id="IPR029058">
    <property type="entry name" value="AB_hydrolase_fold"/>
</dbReference>
<dbReference type="GO" id="GO:0003824">
    <property type="term" value="F:catalytic activity"/>
    <property type="evidence" value="ECO:0007669"/>
    <property type="project" value="InterPro"/>
</dbReference>
<reference evidence="2" key="1">
    <citation type="submission" date="2021-02" db="EMBL/GenBank/DDBJ databases">
        <authorList>
            <person name="Dougan E. K."/>
            <person name="Rhodes N."/>
            <person name="Thang M."/>
            <person name="Chan C."/>
        </authorList>
    </citation>
    <scope>NUCLEOTIDE SEQUENCE</scope>
</reference>
<dbReference type="PANTHER" id="PTHR43798">
    <property type="entry name" value="MONOACYLGLYCEROL LIPASE"/>
    <property type="match status" value="1"/>
</dbReference>
<dbReference type="PRINTS" id="PR00111">
    <property type="entry name" value="ABHYDROLASE"/>
</dbReference>
<comment type="caution">
    <text evidence="2">The sequence shown here is derived from an EMBL/GenBank/DDBJ whole genome shotgun (WGS) entry which is preliminary data.</text>
</comment>